<dbReference type="InterPro" id="IPR023362">
    <property type="entry name" value="PH-BEACH_dom"/>
</dbReference>
<keyword evidence="3" id="KW-0677">Repeat</keyword>
<dbReference type="InterPro" id="IPR046851">
    <property type="entry name" value="NBCH_WD40"/>
</dbReference>
<feature type="region of interest" description="Disordered" evidence="6">
    <location>
        <begin position="27"/>
        <end position="274"/>
    </location>
</feature>
<feature type="region of interest" description="Disordered" evidence="6">
    <location>
        <begin position="721"/>
        <end position="748"/>
    </location>
</feature>
<feature type="region of interest" description="Disordered" evidence="6">
    <location>
        <begin position="786"/>
        <end position="998"/>
    </location>
</feature>
<dbReference type="SUPFAM" id="SSF50729">
    <property type="entry name" value="PH domain-like"/>
    <property type="match status" value="1"/>
</dbReference>
<evidence type="ECO:0000256" key="1">
    <source>
        <dbReference type="ARBA" id="ARBA00004370"/>
    </source>
</evidence>
<dbReference type="Gene3D" id="1.10.1540.10">
    <property type="entry name" value="BEACH domain"/>
    <property type="match status" value="1"/>
</dbReference>
<comment type="caution">
    <text evidence="9">The sequence shown here is derived from an EMBL/GenBank/DDBJ whole genome shotgun (WGS) entry which is preliminary data.</text>
</comment>
<evidence type="ECO:0000259" key="7">
    <source>
        <dbReference type="PROSITE" id="PS50197"/>
    </source>
</evidence>
<proteinExistence type="predicted"/>
<dbReference type="GO" id="GO:0019901">
    <property type="term" value="F:protein kinase binding"/>
    <property type="evidence" value="ECO:0007669"/>
    <property type="project" value="TreeGrafter"/>
</dbReference>
<dbReference type="CDD" id="cd01201">
    <property type="entry name" value="PH_BEACH"/>
    <property type="match status" value="1"/>
</dbReference>
<dbReference type="PROSITE" id="PS50197">
    <property type="entry name" value="BEACH"/>
    <property type="match status" value="1"/>
</dbReference>
<feature type="compositionally biased region" description="Basic and acidic residues" evidence="6">
    <location>
        <begin position="800"/>
        <end position="825"/>
    </location>
</feature>
<evidence type="ECO:0000256" key="3">
    <source>
        <dbReference type="ARBA" id="ARBA00022737"/>
    </source>
</evidence>
<dbReference type="Pfam" id="PF02138">
    <property type="entry name" value="Beach"/>
    <property type="match status" value="1"/>
</dbReference>
<feature type="compositionally biased region" description="Basic and acidic residues" evidence="6">
    <location>
        <begin position="63"/>
        <end position="86"/>
    </location>
</feature>
<gene>
    <name evidence="9" type="ORF">SPHA_40725</name>
</gene>
<dbReference type="Pfam" id="PF20426">
    <property type="entry name" value="NBCH_WD40"/>
    <property type="match status" value="1"/>
</dbReference>
<feature type="compositionally biased region" description="Polar residues" evidence="6">
    <location>
        <begin position="864"/>
        <end position="886"/>
    </location>
</feature>
<dbReference type="PROSITE" id="PS51783">
    <property type="entry name" value="PH_BEACH"/>
    <property type="match status" value="1"/>
</dbReference>
<dbReference type="PROSITE" id="PS50082">
    <property type="entry name" value="WD_REPEATS_2"/>
    <property type="match status" value="2"/>
</dbReference>
<feature type="compositionally biased region" description="Basic and acidic residues" evidence="6">
    <location>
        <begin position="359"/>
        <end position="377"/>
    </location>
</feature>
<dbReference type="SMART" id="SM01026">
    <property type="entry name" value="Beach"/>
    <property type="match status" value="1"/>
</dbReference>
<dbReference type="SUPFAM" id="SSF50978">
    <property type="entry name" value="WD40 repeat-like"/>
    <property type="match status" value="1"/>
</dbReference>
<feature type="compositionally biased region" description="Basic and acidic residues" evidence="6">
    <location>
        <begin position="175"/>
        <end position="190"/>
    </location>
</feature>
<feature type="repeat" description="WD" evidence="5">
    <location>
        <begin position="1851"/>
        <end position="1896"/>
    </location>
</feature>
<feature type="compositionally biased region" description="Basic and acidic residues" evidence="6">
    <location>
        <begin position="842"/>
        <end position="859"/>
    </location>
</feature>
<accession>A0A812CU77</accession>
<protein>
    <recommendedName>
        <fullName evidence="11">Neurobeachin</fullName>
    </recommendedName>
</protein>
<evidence type="ECO:0000313" key="9">
    <source>
        <dbReference type="EMBL" id="CAE1277546.1"/>
    </source>
</evidence>
<feature type="compositionally biased region" description="Acidic residues" evidence="6">
    <location>
        <begin position="191"/>
        <end position="203"/>
    </location>
</feature>
<dbReference type="Gene3D" id="2.130.10.10">
    <property type="entry name" value="YVTN repeat-like/Quinoprotein amine dehydrogenase"/>
    <property type="match status" value="2"/>
</dbReference>
<feature type="compositionally biased region" description="Low complexity" evidence="6">
    <location>
        <begin position="892"/>
        <end position="914"/>
    </location>
</feature>
<feature type="domain" description="BEACH-type PH" evidence="8">
    <location>
        <begin position="1284"/>
        <end position="1392"/>
    </location>
</feature>
<feature type="compositionally biased region" description="Basic and acidic residues" evidence="6">
    <location>
        <begin position="956"/>
        <end position="988"/>
    </location>
</feature>
<keyword evidence="2 5" id="KW-0853">WD repeat</keyword>
<dbReference type="Gene3D" id="2.30.29.30">
    <property type="entry name" value="Pleckstrin-homology domain (PH domain)/Phosphotyrosine-binding domain (PTB)"/>
    <property type="match status" value="1"/>
</dbReference>
<dbReference type="InterPro" id="IPR011993">
    <property type="entry name" value="PH-like_dom_sf"/>
</dbReference>
<dbReference type="InterPro" id="IPR010508">
    <property type="entry name" value="NBEA-like_DUF1088"/>
</dbReference>
<dbReference type="FunFam" id="1.10.1540.10:FF:000001">
    <property type="entry name" value="neurobeachin isoform X1"/>
    <property type="match status" value="1"/>
</dbReference>
<comment type="subcellular location">
    <subcellularLocation>
        <location evidence="1">Membrane</location>
    </subcellularLocation>
</comment>
<feature type="compositionally biased region" description="Basic and acidic residues" evidence="6">
    <location>
        <begin position="129"/>
        <end position="166"/>
    </location>
</feature>
<dbReference type="Pfam" id="PF06469">
    <property type="entry name" value="DUF1088"/>
    <property type="match status" value="1"/>
</dbReference>
<keyword evidence="10" id="KW-1185">Reference proteome</keyword>
<dbReference type="InterPro" id="IPR001680">
    <property type="entry name" value="WD40_rpt"/>
</dbReference>
<dbReference type="InterPro" id="IPR036322">
    <property type="entry name" value="WD40_repeat_dom_sf"/>
</dbReference>
<feature type="region of interest" description="Disordered" evidence="6">
    <location>
        <begin position="616"/>
        <end position="636"/>
    </location>
</feature>
<evidence type="ECO:0008006" key="11">
    <source>
        <dbReference type="Google" id="ProtNLM"/>
    </source>
</evidence>
<feature type="compositionally biased region" description="Low complexity" evidence="6">
    <location>
        <begin position="721"/>
        <end position="731"/>
    </location>
</feature>
<evidence type="ECO:0000259" key="8">
    <source>
        <dbReference type="PROSITE" id="PS51783"/>
    </source>
</evidence>
<dbReference type="Proteomes" id="UP000597762">
    <property type="component" value="Unassembled WGS sequence"/>
</dbReference>
<dbReference type="CDD" id="cd06071">
    <property type="entry name" value="Beach"/>
    <property type="match status" value="1"/>
</dbReference>
<name>A0A812CU77_ACAPH</name>
<feature type="compositionally biased region" description="Polar residues" evidence="6">
    <location>
        <begin position="246"/>
        <end position="258"/>
    </location>
</feature>
<evidence type="ECO:0000256" key="6">
    <source>
        <dbReference type="SAM" id="MobiDB-lite"/>
    </source>
</evidence>
<dbReference type="GO" id="GO:0016020">
    <property type="term" value="C:membrane"/>
    <property type="evidence" value="ECO:0007669"/>
    <property type="project" value="UniProtKB-SubCell"/>
</dbReference>
<dbReference type="GO" id="GO:0008104">
    <property type="term" value="P:intracellular protein localization"/>
    <property type="evidence" value="ECO:0007669"/>
    <property type="project" value="TreeGrafter"/>
</dbReference>
<feature type="compositionally biased region" description="Basic and acidic residues" evidence="6">
    <location>
        <begin position="107"/>
        <end position="119"/>
    </location>
</feature>
<feature type="repeat" description="WD" evidence="5">
    <location>
        <begin position="1993"/>
        <end position="2034"/>
    </location>
</feature>
<dbReference type="InterPro" id="IPR015943">
    <property type="entry name" value="WD40/YVTN_repeat-like_dom_sf"/>
</dbReference>
<evidence type="ECO:0000256" key="2">
    <source>
        <dbReference type="ARBA" id="ARBA00022574"/>
    </source>
</evidence>
<feature type="compositionally biased region" description="Basic and acidic residues" evidence="6">
    <location>
        <begin position="204"/>
        <end position="245"/>
    </location>
</feature>
<dbReference type="OrthoDB" id="26681at2759"/>
<dbReference type="InterPro" id="IPR000409">
    <property type="entry name" value="BEACH_dom"/>
</dbReference>
<dbReference type="EMBL" id="CAHIKZ030001935">
    <property type="protein sequence ID" value="CAE1277546.1"/>
    <property type="molecule type" value="Genomic_DNA"/>
</dbReference>
<reference evidence="9" key="1">
    <citation type="submission" date="2021-01" db="EMBL/GenBank/DDBJ databases">
        <authorList>
            <person name="Li R."/>
            <person name="Bekaert M."/>
        </authorList>
    </citation>
    <scope>NUCLEOTIDE SEQUENCE</scope>
    <source>
        <strain evidence="9">Farmed</strain>
    </source>
</reference>
<dbReference type="PANTHER" id="PTHR13743:SF162">
    <property type="entry name" value="NEUROBEACHIN"/>
    <property type="match status" value="1"/>
</dbReference>
<dbReference type="InterPro" id="IPR050865">
    <property type="entry name" value="BEACH_Domain"/>
</dbReference>
<keyword evidence="4" id="KW-0472">Membrane</keyword>
<feature type="compositionally biased region" description="Polar residues" evidence="6">
    <location>
        <begin position="411"/>
        <end position="425"/>
    </location>
</feature>
<organism evidence="9 10">
    <name type="scientific">Acanthosepion pharaonis</name>
    <name type="common">Pharaoh cuttlefish</name>
    <name type="synonym">Sepia pharaonis</name>
    <dbReference type="NCBI Taxonomy" id="158019"/>
    <lineage>
        <taxon>Eukaryota</taxon>
        <taxon>Metazoa</taxon>
        <taxon>Spiralia</taxon>
        <taxon>Lophotrochozoa</taxon>
        <taxon>Mollusca</taxon>
        <taxon>Cephalopoda</taxon>
        <taxon>Coleoidea</taxon>
        <taxon>Decapodiformes</taxon>
        <taxon>Sepiida</taxon>
        <taxon>Sepiina</taxon>
        <taxon>Sepiidae</taxon>
        <taxon>Acanthosepion</taxon>
    </lineage>
</organism>
<evidence type="ECO:0000256" key="5">
    <source>
        <dbReference type="PROSITE-ProRule" id="PRU00221"/>
    </source>
</evidence>
<feature type="domain" description="BEACH" evidence="7">
    <location>
        <begin position="1411"/>
        <end position="1700"/>
    </location>
</feature>
<evidence type="ECO:0000256" key="4">
    <source>
        <dbReference type="ARBA" id="ARBA00023136"/>
    </source>
</evidence>
<dbReference type="SUPFAM" id="SSF81837">
    <property type="entry name" value="BEACH domain"/>
    <property type="match status" value="1"/>
</dbReference>
<evidence type="ECO:0000313" key="10">
    <source>
        <dbReference type="Proteomes" id="UP000597762"/>
    </source>
</evidence>
<dbReference type="SMART" id="SM00320">
    <property type="entry name" value="WD40"/>
    <property type="match status" value="5"/>
</dbReference>
<dbReference type="GO" id="GO:0005829">
    <property type="term" value="C:cytosol"/>
    <property type="evidence" value="ECO:0007669"/>
    <property type="project" value="TreeGrafter"/>
</dbReference>
<dbReference type="InterPro" id="IPR036372">
    <property type="entry name" value="BEACH_dom_sf"/>
</dbReference>
<dbReference type="PANTHER" id="PTHR13743">
    <property type="entry name" value="BEIGE/BEACH-RELATED"/>
    <property type="match status" value="1"/>
</dbReference>
<feature type="compositionally biased region" description="Polar residues" evidence="6">
    <location>
        <begin position="379"/>
        <end position="401"/>
    </location>
</feature>
<sequence length="2081" mass="232564">MATNKETGISEENPQDNKELVKSKMLDKVEAEDSLPGDSKILAENSFEQVKSNQDSDDLSGVKNDKIKELAYKEEKVEKSNNKMEEKDESDGMPAKAEPQLEDEVEPERTNSADSKVKSEGGQPDEEKEMLLKDDGEPKESEKIDGEPEKTEQLDMKADGEPDNSRETLANVGGKVEEQNAKRPDKKDGEMNAENEEKEDLESTDNKCTEENKVSEDVDRLGDAHDFESVVEDNKKNCEENDQAERSVSSLSNQNQDTYPPGHESRPGPTGYFTQDGEMIYLNIAKDGQMVYQTEDGRLVYQYPTEEGRILFHTGETEPNYCKNKTVSEEVANYVDDIIHDAISEAEDKINADSQIKRLEEEQKQKDPGEYGVKGESEAYQNTGPANVSQSKSLDSGATSRIETDLPPGNTAETTESTSGYNSCTGPGSSSRRESPGNTGSRHLFSPGPRAPPFRIPEFRWSYLHQKLLSDLLFSIETDIQVWKSHSTRAVVDFVNSGENHIYVVNVTHMISQLADNLIMSCGGLLPLLAAATSPKGEIEILEPNQGLSIEQAVSILQRIMNMTDIVVFTSSTNFSELEQEKNMPPGGILRQCLRLVCTAAVRNCLECKHRYTPKTPIAEASPTPPPQRQNSKPTNSVDAIQSLIGGSHPSPKNIVENLGGQTTPIKDAEKLLQDMDITRLRAVVYRDVDETKQAQFLALAIVYFTSVLMVSKYRDILEPPSSASTPTLAPHRSAVLSPTSREGNETDEEVISLKDYNEPDTSVESIEKEAVAVSIAADIHIVTSEKKAAEESSSSKSTQESKNETDKSNDATIIKDKLLEEKAETSAIDKSVDGTSPSNSVDEKSSATEPEKSPKEEVAATVDSVNSAVEESSKETSNQKISTSESQKDLTPTSTDSTVTSATMTTATTANTAPMESVHVNQSETKVDTDKTIEAAISTNPDKDGEQACSPIAADNEKVLAEGERREENREEGISSIRIDEKADGRPADPGTKPPEKLELTTKIPAAFDNLPLPNEGSSLTKRLERALGSAAPLLREIFVDFAPFLSKTLIGSHGQELLVGGLVTLKQSSSVVELVMLLCSQEWQNSLQKHAGLAFIELVNEGRLLAHATRDHIVRVANEAEFILTRMRAEDVQKHAEFESLCAQTVVERKEEEKLCDHLITSAKRRDHAIASVLHEKIVNILTNKHGAWGQFPHDKCEFWKLDSWEDDFRRRRRFVKNPHGSTHPEATLEASVESSSDENAINQTREAFHAHLAHAKKGQQQQQPDFTDEELLMEERDFEQEFSGPVALSTSCKLISMGLAIPGIMSITKTDLYFEMDEDDKDNKKLSPEVLAYMDHLHGKWHFSEIRAVFSRRYLLQNVAIEIFTANRTAVMFAFPDHVTLKKVVNALPRVGIGIRYGLNQARRMSLASGKQLFKLSNMTQKWQRREISNYDYLIYLNTVAGRSFNDLNQYPIFPWVIVNYESEELDLSQPNNFRDLSKPIGALNPARKKFFDERYASWEHEQIPPFHYGTHYSTAAFTLNWLIRVEPFTTLFLNMQGGKFDHANRTFFSINQAWKNCQTDTSDVKELIPEFYYLPEMFVNQNTFDFGYQDGNVKVDDVCLPPWAKTPEDFVRISRMALESEFVSCQLHHWIDLIFGYKQKGPEAIRATNVFYYLTYEGSVNLESMTDPVMKEAVENQIRSFGQTPTQLLTEPHPPRSSLMHLTPMMFSSVQDDLCMLMKFLSNSPITHVAANTHPMVPTPAVITITCNHNFAVNKWNPNYQQQGTPTSFSSDKHEKEAELPVLMDQLFAQNTGLHKRSLGDNFDQRLKVTHSSFVTTADNRFIFACGFWDKSFRIFSTDSAKIIQVIYGHFDIVTCITKSESNTNHDCYIVTGSKDCTVMVWQFSSRTQAIVGDIGTTEKPTPKATLTGHQTEVVCVAVFSELGLVVSGSKNGPCLVHTLTGDLLRSLDPPEGCSSPELITMSKEAFILVKFDQGNICNFTINGRLLCHIKHKDNIISMLLSHGGEYLITGGDNGVADVWRTHDLTLLYSYPKCDGNIHSLSLSHDERLLLLGLGTGCLLVFFIDFNKWHYEYQERY</sequence>
<dbReference type="Pfam" id="PF14844">
    <property type="entry name" value="PH_BEACH"/>
    <property type="match status" value="1"/>
</dbReference>
<feature type="region of interest" description="Disordered" evidence="6">
    <location>
        <begin position="359"/>
        <end position="449"/>
    </location>
</feature>